<evidence type="ECO:0000313" key="2">
    <source>
        <dbReference type="EMBL" id="RDE07163.1"/>
    </source>
</evidence>
<feature type="transmembrane region" description="Helical" evidence="1">
    <location>
        <begin position="28"/>
        <end position="47"/>
    </location>
</feature>
<keyword evidence="1" id="KW-1133">Transmembrane helix</keyword>
<accession>A0A369VYF0</accession>
<dbReference type="RefSeq" id="WP_114686743.1">
    <property type="nucleotide sequence ID" value="NZ_QQNB01000001.1"/>
</dbReference>
<evidence type="ECO:0000313" key="3">
    <source>
        <dbReference type="Proteomes" id="UP000253918"/>
    </source>
</evidence>
<sequence>MADAPGFPDGIGDDHAARDPVLRRHASIVSLLVFGGLLLAALLGTFGGGRSPVRTAQAAAATLTVATPRTLRNGVFFETRVTVTARRDIARLVLALPPSLWRDITVNSQVPQASEEKFENGRFAFDYGPLKAGESLDVKIDGQINPPLFGGTSGTIAVLDDKAELVSLPVTMKVLP</sequence>
<gene>
    <name evidence="2" type="ORF">DVW87_05840</name>
</gene>
<keyword evidence="3" id="KW-1185">Reference proteome</keyword>
<comment type="caution">
    <text evidence="2">The sequence shown here is derived from an EMBL/GenBank/DDBJ whole genome shotgun (WGS) entry which is preliminary data.</text>
</comment>
<reference evidence="2 3" key="1">
    <citation type="submission" date="2018-07" db="EMBL/GenBank/DDBJ databases">
        <title>a novel species of Sphingomonas isolated from the rhizosphere soil of Araceae plant.</title>
        <authorList>
            <person name="Zhiyong W."/>
            <person name="Qinglan Z."/>
            <person name="Zhiwei F."/>
            <person name="Ding X."/>
            <person name="Gejiao W."/>
            <person name="Shixue Z."/>
        </authorList>
    </citation>
    <scope>NUCLEOTIDE SEQUENCE [LARGE SCALE GENOMIC DNA]</scope>
    <source>
        <strain evidence="2 3">WZY 27</strain>
    </source>
</reference>
<protein>
    <submittedName>
        <fullName evidence="2">Uncharacterized protein</fullName>
    </submittedName>
</protein>
<proteinExistence type="predicted"/>
<name>A0A369VYF0_9SPHN</name>
<keyword evidence="1" id="KW-0472">Membrane</keyword>
<keyword evidence="1" id="KW-0812">Transmembrane</keyword>
<dbReference type="AlphaFoldDB" id="A0A369VYF0"/>
<evidence type="ECO:0000256" key="1">
    <source>
        <dbReference type="SAM" id="Phobius"/>
    </source>
</evidence>
<dbReference type="EMBL" id="QQNB01000001">
    <property type="protein sequence ID" value="RDE07163.1"/>
    <property type="molecule type" value="Genomic_DNA"/>
</dbReference>
<dbReference type="Proteomes" id="UP000253918">
    <property type="component" value="Unassembled WGS sequence"/>
</dbReference>
<organism evidence="2 3">
    <name type="scientific">Sphingomonas aracearum</name>
    <dbReference type="NCBI Taxonomy" id="2283317"/>
    <lineage>
        <taxon>Bacteria</taxon>
        <taxon>Pseudomonadati</taxon>
        <taxon>Pseudomonadota</taxon>
        <taxon>Alphaproteobacteria</taxon>
        <taxon>Sphingomonadales</taxon>
        <taxon>Sphingomonadaceae</taxon>
        <taxon>Sphingomonas</taxon>
    </lineage>
</organism>
<dbReference type="OrthoDB" id="7909078at2"/>